<comment type="caution">
    <text evidence="2">The sequence shown here is derived from an EMBL/GenBank/DDBJ whole genome shotgun (WGS) entry which is preliminary data.</text>
</comment>
<reference evidence="3" key="1">
    <citation type="submission" date="2016-03" db="EMBL/GenBank/DDBJ databases">
        <authorList>
            <person name="Ray J."/>
            <person name="Price M."/>
            <person name="Deutschbauer A."/>
        </authorList>
    </citation>
    <scope>NUCLEOTIDE SEQUENCE [LARGE SCALE GENOMIC DNA]</scope>
    <source>
        <strain evidence="3">FW300-N1B4</strain>
    </source>
</reference>
<name>A0A166QL23_PSEFL</name>
<proteinExistence type="predicted"/>
<organism evidence="2 3">
    <name type="scientific">Pseudomonas fluorescens</name>
    <dbReference type="NCBI Taxonomy" id="294"/>
    <lineage>
        <taxon>Bacteria</taxon>
        <taxon>Pseudomonadati</taxon>
        <taxon>Pseudomonadota</taxon>
        <taxon>Gammaproteobacteria</taxon>
        <taxon>Pseudomonadales</taxon>
        <taxon>Pseudomonadaceae</taxon>
        <taxon>Pseudomonas</taxon>
    </lineage>
</organism>
<feature type="signal peptide" evidence="1">
    <location>
        <begin position="1"/>
        <end position="22"/>
    </location>
</feature>
<accession>A0A166QL23</accession>
<dbReference type="EMBL" id="LUKJ01000002">
    <property type="protein sequence ID" value="KZN20450.1"/>
    <property type="molecule type" value="Genomic_DNA"/>
</dbReference>
<reference evidence="2 3" key="2">
    <citation type="journal article" date="2018" name="Nature">
        <title>Mutant phenotypes for thousands of bacterial genes of unknown function.</title>
        <authorList>
            <person name="Price M.N."/>
            <person name="Wetmore K.M."/>
            <person name="Waters R.J."/>
            <person name="Callaghan M."/>
            <person name="Ray J."/>
            <person name="Liu H."/>
            <person name="Kuehl J.V."/>
            <person name="Melnyk R.A."/>
            <person name="Lamson J.S."/>
            <person name="Suh Y."/>
            <person name="Carlson H.K."/>
            <person name="Esquivel Z."/>
            <person name="Sadeeshkumar H."/>
            <person name="Chakraborty R."/>
            <person name="Zane G.M."/>
            <person name="Rubin B.E."/>
            <person name="Wall J.D."/>
            <person name="Visel A."/>
            <person name="Bristow J."/>
            <person name="Blow M.J."/>
            <person name="Arkin A.P."/>
            <person name="Deutschbauer A.M."/>
        </authorList>
    </citation>
    <scope>NUCLEOTIDE SEQUENCE [LARGE SCALE GENOMIC DNA]</scope>
    <source>
        <strain evidence="2 3">FW300-N1B4</strain>
    </source>
</reference>
<dbReference type="RefSeq" id="WP_063340494.1">
    <property type="nucleotide sequence ID" value="NZ_LUKJ01000002.1"/>
</dbReference>
<evidence type="ECO:0000256" key="1">
    <source>
        <dbReference type="SAM" id="SignalP"/>
    </source>
</evidence>
<evidence type="ECO:0000313" key="3">
    <source>
        <dbReference type="Proteomes" id="UP000076489"/>
    </source>
</evidence>
<sequence length="115" mass="12219">MSKINAVIAACLLLVAIAPAHADSRNLVALTNLDNFSTAVGLQEIGGNCRFFGHLEKNEAGEYFATLERKTCPDQTEEIIKATAWIGQFPELPYCAGKAGCLRGLPAGASLPVNE</sequence>
<dbReference type="Proteomes" id="UP000076489">
    <property type="component" value="Unassembled WGS sequence"/>
</dbReference>
<feature type="chain" id="PRO_5007878749" description="Lipoprotein" evidence="1">
    <location>
        <begin position="23"/>
        <end position="115"/>
    </location>
</feature>
<protein>
    <recommendedName>
        <fullName evidence="4">Lipoprotein</fullName>
    </recommendedName>
</protein>
<gene>
    <name evidence="2" type="ORF">A1D17_02605</name>
</gene>
<evidence type="ECO:0008006" key="4">
    <source>
        <dbReference type="Google" id="ProtNLM"/>
    </source>
</evidence>
<evidence type="ECO:0000313" key="2">
    <source>
        <dbReference type="EMBL" id="KZN20450.1"/>
    </source>
</evidence>
<dbReference type="AlphaFoldDB" id="A0A166QL23"/>
<keyword evidence="1" id="KW-0732">Signal</keyword>